<dbReference type="InterPro" id="IPR003399">
    <property type="entry name" value="Mce/MlaD"/>
</dbReference>
<evidence type="ECO:0000313" key="6">
    <source>
        <dbReference type="Proteomes" id="UP000037179"/>
    </source>
</evidence>
<evidence type="ECO:0000313" key="4">
    <source>
        <dbReference type="EMBL" id="APA94134.1"/>
    </source>
</evidence>
<reference evidence="5 6" key="2">
    <citation type="journal article" date="2016" name="Genome Announc.">
        <title>Draft Genome Sequence of Erythromycin- and Oxytetracycline-Sensitive Nocardia seriolae Strain U-1 (NBRC 110359).</title>
        <authorList>
            <person name="Imajoh M."/>
            <person name="Sukeda M."/>
            <person name="Shimizu M."/>
            <person name="Yamane J."/>
            <person name="Ohnishi K."/>
            <person name="Oshima S."/>
        </authorList>
    </citation>
    <scope>NUCLEOTIDE SEQUENCE [LARGE SCALE GENOMIC DNA]</scope>
    <source>
        <strain evidence="5 6">U-1</strain>
    </source>
</reference>
<dbReference type="InterPro" id="IPR024516">
    <property type="entry name" value="Mce_C"/>
</dbReference>
<dbReference type="InterPro" id="IPR005693">
    <property type="entry name" value="Mce"/>
</dbReference>
<evidence type="ECO:0000259" key="3">
    <source>
        <dbReference type="Pfam" id="PF11887"/>
    </source>
</evidence>
<feature type="domain" description="Mammalian cell entry C-terminal" evidence="3">
    <location>
        <begin position="121"/>
        <end position="270"/>
    </location>
</feature>
<protein>
    <submittedName>
        <fullName evidence="5">Mce family protein</fullName>
    </submittedName>
</protein>
<feature type="compositionally biased region" description="Basic and acidic residues" evidence="1">
    <location>
        <begin position="383"/>
        <end position="393"/>
    </location>
</feature>
<dbReference type="EMBL" id="CP017839">
    <property type="protein sequence ID" value="APA94134.1"/>
    <property type="molecule type" value="Genomic_DNA"/>
</dbReference>
<feature type="domain" description="Mce/MlaD" evidence="2">
    <location>
        <begin position="39"/>
        <end position="113"/>
    </location>
</feature>
<name>A0A0B8NEH2_9NOCA</name>
<organism evidence="5 6">
    <name type="scientific">Nocardia seriolae</name>
    <dbReference type="NCBI Taxonomy" id="37332"/>
    <lineage>
        <taxon>Bacteria</taxon>
        <taxon>Bacillati</taxon>
        <taxon>Actinomycetota</taxon>
        <taxon>Actinomycetes</taxon>
        <taxon>Mycobacteriales</taxon>
        <taxon>Nocardiaceae</taxon>
        <taxon>Nocardia</taxon>
    </lineage>
</organism>
<dbReference type="Pfam" id="PF11887">
    <property type="entry name" value="Mce4_CUP1"/>
    <property type="match status" value="1"/>
</dbReference>
<dbReference type="EMBL" id="BBYQ01000070">
    <property type="protein sequence ID" value="GAP30016.1"/>
    <property type="molecule type" value="Genomic_DNA"/>
</dbReference>
<proteinExistence type="predicted"/>
<dbReference type="PANTHER" id="PTHR33371:SF16">
    <property type="entry name" value="MCE-FAMILY PROTEIN MCE3F"/>
    <property type="match status" value="1"/>
</dbReference>
<evidence type="ECO:0000313" key="5">
    <source>
        <dbReference type="EMBL" id="GAP30016.1"/>
    </source>
</evidence>
<feature type="compositionally biased region" description="Polar residues" evidence="1">
    <location>
        <begin position="352"/>
        <end position="363"/>
    </location>
</feature>
<dbReference type="Proteomes" id="UP000037179">
    <property type="component" value="Unassembled WGS sequence"/>
</dbReference>
<evidence type="ECO:0000259" key="2">
    <source>
        <dbReference type="Pfam" id="PF02470"/>
    </source>
</evidence>
<reference evidence="6" key="1">
    <citation type="submission" date="2015-07" db="EMBL/GenBank/DDBJ databases">
        <title>Nocardia seriolae U-1 whole genome shotgun sequence.</title>
        <authorList>
            <person name="Imajoh M."/>
            <person name="Fukumoto Y."/>
            <person name="Sukeda M."/>
            <person name="Yamane J."/>
            <person name="Yamasaki K."/>
            <person name="Shimizu M."/>
            <person name="Ohnishi K."/>
            <person name="Oshima S."/>
        </authorList>
    </citation>
    <scope>NUCLEOTIDE SEQUENCE [LARGE SCALE GENOMIC DNA]</scope>
    <source>
        <strain evidence="6">U-1</strain>
    </source>
</reference>
<dbReference type="OrthoDB" id="4741753at2"/>
<dbReference type="AlphaFoldDB" id="A0A0B8NEH2"/>
<dbReference type="PANTHER" id="PTHR33371">
    <property type="entry name" value="INTERMEMBRANE PHOSPHOLIPID TRANSPORT SYSTEM BINDING PROTEIN MLAD-RELATED"/>
    <property type="match status" value="1"/>
</dbReference>
<dbReference type="KEGG" id="nsr:NS506_00043"/>
<sequence length="413" mass="44025">MTRLVRNQLIAFAIIAVLGVVFVGAKYVHLDQMMGFGLYQVKIKAKETGNLSKGAEVTYRGVPVGRVGNLDVTPDGVLITLDMSSSKPKVPANAKAVIANRSAIGEQYVDLLPTSDTSPYLHDGSVIDGAAVPVHVEDLLTSVDHFASSTDLKALSTTITELGKAFDGRRDDLKILVDSLNKFTATGIDNLPQTLALIRSARTVLGTQAEQSPAILQFSDGLDKLTAQLKSNDPDIRRLIGTGTDAASSIQRLLTESGPALTKDLTNLRVLLLAISPKFYALGPVLQMLPLLPLGGSSTAPGDGTTHFGLVLETNNPPACTVGYEGTQRILDQMKAQNPNFDDTRDDFPFNTQAGCTVPQGSETAVRGGARADLADPSVPQPWDDKPKYDPEKLNLNPVATQLATLMGVTPKR</sequence>
<dbReference type="NCBIfam" id="TIGR00996">
    <property type="entry name" value="Mtu_fam_mce"/>
    <property type="match status" value="1"/>
</dbReference>
<dbReference type="Pfam" id="PF02470">
    <property type="entry name" value="MlaD"/>
    <property type="match status" value="1"/>
</dbReference>
<keyword evidence="6" id="KW-1185">Reference proteome</keyword>
<accession>A0A0B8NEH2</accession>
<dbReference type="GeneID" id="93372084"/>
<feature type="region of interest" description="Disordered" evidence="1">
    <location>
        <begin position="352"/>
        <end position="393"/>
    </location>
</feature>
<dbReference type="GO" id="GO:0005576">
    <property type="term" value="C:extracellular region"/>
    <property type="evidence" value="ECO:0007669"/>
    <property type="project" value="TreeGrafter"/>
</dbReference>
<evidence type="ECO:0000256" key="1">
    <source>
        <dbReference type="SAM" id="MobiDB-lite"/>
    </source>
</evidence>
<reference evidence="4 7" key="3">
    <citation type="submission" date="2016-10" db="EMBL/GenBank/DDBJ databases">
        <title>Genome sequence of Nocardia seriolae strain EM150506, isolated from Anguila japonica.</title>
        <authorList>
            <person name="Han H.-J."/>
        </authorList>
    </citation>
    <scope>NUCLEOTIDE SEQUENCE [LARGE SCALE GENOMIC DNA]</scope>
    <source>
        <strain evidence="4 7">EM150506</strain>
    </source>
</reference>
<dbReference type="RefSeq" id="WP_033088702.1">
    <property type="nucleotide sequence ID" value="NZ_AP017900.1"/>
</dbReference>
<dbReference type="Proteomes" id="UP000180166">
    <property type="component" value="Chromosome"/>
</dbReference>
<gene>
    <name evidence="4" type="ORF">NS506_00043</name>
    <name evidence="5" type="ORF">NSK11_contig00070-0031</name>
</gene>
<evidence type="ECO:0000313" key="7">
    <source>
        <dbReference type="Proteomes" id="UP000180166"/>
    </source>
</evidence>
<dbReference type="InterPro" id="IPR052336">
    <property type="entry name" value="MlaD_Phospholipid_Transporter"/>
</dbReference>